<comment type="similarity">
    <text evidence="2">Belongs to the SusD family.</text>
</comment>
<evidence type="ECO:0000256" key="4">
    <source>
        <dbReference type="ARBA" id="ARBA00023136"/>
    </source>
</evidence>
<proteinExistence type="inferred from homology"/>
<dbReference type="GO" id="GO:0009279">
    <property type="term" value="C:cell outer membrane"/>
    <property type="evidence" value="ECO:0007669"/>
    <property type="project" value="UniProtKB-SubCell"/>
</dbReference>
<dbReference type="Pfam" id="PF14322">
    <property type="entry name" value="SusD-like_3"/>
    <property type="match status" value="1"/>
</dbReference>
<protein>
    <submittedName>
        <fullName evidence="8">SusD family protein</fullName>
    </submittedName>
</protein>
<feature type="domain" description="RagB/SusD" evidence="6">
    <location>
        <begin position="332"/>
        <end position="431"/>
    </location>
</feature>
<dbReference type="STRING" id="1513896.SAMN05660841_02512"/>
<accession>A0A1T5EEP4</accession>
<dbReference type="InterPro" id="IPR012944">
    <property type="entry name" value="SusD_RagB_dom"/>
</dbReference>
<dbReference type="Gene3D" id="1.25.40.390">
    <property type="match status" value="1"/>
</dbReference>
<organism evidence="8 9">
    <name type="scientific">Sphingobacterium nematocida</name>
    <dbReference type="NCBI Taxonomy" id="1513896"/>
    <lineage>
        <taxon>Bacteria</taxon>
        <taxon>Pseudomonadati</taxon>
        <taxon>Bacteroidota</taxon>
        <taxon>Sphingobacteriia</taxon>
        <taxon>Sphingobacteriales</taxon>
        <taxon>Sphingobacteriaceae</taxon>
        <taxon>Sphingobacterium</taxon>
    </lineage>
</organism>
<dbReference type="PROSITE" id="PS51257">
    <property type="entry name" value="PROKAR_LIPOPROTEIN"/>
    <property type="match status" value="1"/>
</dbReference>
<dbReference type="EMBL" id="FUZF01000011">
    <property type="protein sequence ID" value="SKB82288.1"/>
    <property type="molecule type" value="Genomic_DNA"/>
</dbReference>
<name>A0A1T5EEP4_9SPHI</name>
<evidence type="ECO:0000259" key="7">
    <source>
        <dbReference type="Pfam" id="PF14322"/>
    </source>
</evidence>
<evidence type="ECO:0000256" key="3">
    <source>
        <dbReference type="ARBA" id="ARBA00022729"/>
    </source>
</evidence>
<comment type="subcellular location">
    <subcellularLocation>
        <location evidence="1">Cell outer membrane</location>
    </subcellularLocation>
</comment>
<keyword evidence="9" id="KW-1185">Reference proteome</keyword>
<gene>
    <name evidence="8" type="ORF">SAMN05660841_02512</name>
</gene>
<dbReference type="SUPFAM" id="SSF48452">
    <property type="entry name" value="TPR-like"/>
    <property type="match status" value="1"/>
</dbReference>
<dbReference type="AlphaFoldDB" id="A0A1T5EEP4"/>
<evidence type="ECO:0000256" key="2">
    <source>
        <dbReference type="ARBA" id="ARBA00006275"/>
    </source>
</evidence>
<dbReference type="InterPro" id="IPR033985">
    <property type="entry name" value="SusD-like_N"/>
</dbReference>
<evidence type="ECO:0000259" key="6">
    <source>
        <dbReference type="Pfam" id="PF07980"/>
    </source>
</evidence>
<keyword evidence="3" id="KW-0732">Signal</keyword>
<dbReference type="RefSeq" id="WP_079643424.1">
    <property type="nucleotide sequence ID" value="NZ_FUZF01000011.1"/>
</dbReference>
<evidence type="ECO:0000256" key="1">
    <source>
        <dbReference type="ARBA" id="ARBA00004442"/>
    </source>
</evidence>
<dbReference type="Proteomes" id="UP000190150">
    <property type="component" value="Unassembled WGS sequence"/>
</dbReference>
<dbReference type="Pfam" id="PF07980">
    <property type="entry name" value="SusD_RagB"/>
    <property type="match status" value="1"/>
</dbReference>
<evidence type="ECO:0000256" key="5">
    <source>
        <dbReference type="ARBA" id="ARBA00023237"/>
    </source>
</evidence>
<keyword evidence="4" id="KW-0472">Membrane</keyword>
<keyword evidence="5" id="KW-0998">Cell outer membrane</keyword>
<sequence>MFKSTYLHVTRIIPFLFTLLVISSCSLTDVLDQEPPHALPSDHAIIDLQTAENALVGTYAQLPEAHIEFMGAYMTGLLRASSTGAGFVTNEIATNHATVSNYWSRLYRVVSASNGIIEQLPELTIENEDRKKEIIGSARFLRAYANFELLKYFGRFDSLSHSDGIILRNSLVQLSGYEKARSTVSESYASILNDLNQALDEIPVTSKSHYVNKSAVQALMSRFYLFRAYADNDNASDLNKAIEYADLVINNPIYKLEAGFEQAFKKGLNSSEVIWGRFPDKTMKMKYNNYLVSPSPFVMYGPKLDSLLTGDPRKAFIMGTNPILRTKAIIKYYVNNQEIDETLYLIRLPEIFLIKAEAQWRLKKDLSECKTTLNSILTRLKQQSNATTMEQFADELFHHWTAELFLENGHEWFASIRFKQIEKLQNLKDKNKYIMPIPLKEMDFNSLMKQNNGY</sequence>
<feature type="domain" description="SusD-like N-terminal" evidence="7">
    <location>
        <begin position="81"/>
        <end position="225"/>
    </location>
</feature>
<dbReference type="InterPro" id="IPR011990">
    <property type="entry name" value="TPR-like_helical_dom_sf"/>
</dbReference>
<reference evidence="9" key="1">
    <citation type="submission" date="2017-02" db="EMBL/GenBank/DDBJ databases">
        <authorList>
            <person name="Varghese N."/>
            <person name="Submissions S."/>
        </authorList>
    </citation>
    <scope>NUCLEOTIDE SEQUENCE [LARGE SCALE GENOMIC DNA]</scope>
    <source>
        <strain evidence="9">DSM 24091</strain>
    </source>
</reference>
<dbReference type="OrthoDB" id="5694214at2"/>
<evidence type="ECO:0000313" key="8">
    <source>
        <dbReference type="EMBL" id="SKB82288.1"/>
    </source>
</evidence>
<evidence type="ECO:0000313" key="9">
    <source>
        <dbReference type="Proteomes" id="UP000190150"/>
    </source>
</evidence>